<organism evidence="1 2">
    <name type="scientific">Glossina palpalis gambiensis</name>
    <dbReference type="NCBI Taxonomy" id="67801"/>
    <lineage>
        <taxon>Eukaryota</taxon>
        <taxon>Metazoa</taxon>
        <taxon>Ecdysozoa</taxon>
        <taxon>Arthropoda</taxon>
        <taxon>Hexapoda</taxon>
        <taxon>Insecta</taxon>
        <taxon>Pterygota</taxon>
        <taxon>Neoptera</taxon>
        <taxon>Endopterygota</taxon>
        <taxon>Diptera</taxon>
        <taxon>Brachycera</taxon>
        <taxon>Muscomorpha</taxon>
        <taxon>Hippoboscoidea</taxon>
        <taxon>Glossinidae</taxon>
        <taxon>Glossina</taxon>
    </lineage>
</organism>
<proteinExistence type="predicted"/>
<sequence>MGEYLYPYPIWCITAEILNVRLPVTTLLQMICHWHVWFGSFRPFELLWHRFIKGQHIGRFLYWPLVDIILVALQIVRPANGSYYIIPCYGAVVETIRSDNETYRVPKDDW</sequence>
<dbReference type="STRING" id="67801.A0A1B0BYW1"/>
<reference evidence="1" key="2">
    <citation type="submission" date="2020-05" db="UniProtKB">
        <authorList>
            <consortium name="EnsemblMetazoa"/>
        </authorList>
    </citation>
    <scope>IDENTIFICATION</scope>
    <source>
        <strain evidence="1">IAEA</strain>
    </source>
</reference>
<protein>
    <submittedName>
        <fullName evidence="1">Uncharacterized protein</fullName>
    </submittedName>
</protein>
<dbReference type="EMBL" id="JXJN01022841">
    <property type="status" value="NOT_ANNOTATED_CDS"/>
    <property type="molecule type" value="Genomic_DNA"/>
</dbReference>
<evidence type="ECO:0000313" key="2">
    <source>
        <dbReference type="Proteomes" id="UP000092460"/>
    </source>
</evidence>
<keyword evidence="2" id="KW-1185">Reference proteome</keyword>
<accession>A0A1B0BYW1</accession>
<dbReference type="Proteomes" id="UP000092460">
    <property type="component" value="Unassembled WGS sequence"/>
</dbReference>
<dbReference type="EnsemblMetazoa" id="GPPI044586-RA">
    <property type="protein sequence ID" value="GPPI044586-PA"/>
    <property type="gene ID" value="GPPI044586"/>
</dbReference>
<dbReference type="AlphaFoldDB" id="A0A1B0BYW1"/>
<evidence type="ECO:0000313" key="1">
    <source>
        <dbReference type="EnsemblMetazoa" id="GPPI044586-PA"/>
    </source>
</evidence>
<name>A0A1B0BYW1_9MUSC</name>
<reference evidence="2" key="1">
    <citation type="submission" date="2015-01" db="EMBL/GenBank/DDBJ databases">
        <authorList>
            <person name="Aksoy S."/>
            <person name="Warren W."/>
            <person name="Wilson R.K."/>
        </authorList>
    </citation>
    <scope>NUCLEOTIDE SEQUENCE [LARGE SCALE GENOMIC DNA]</scope>
    <source>
        <strain evidence="2">IAEA</strain>
    </source>
</reference>
<dbReference type="VEuPathDB" id="VectorBase:GPPI044586"/>